<dbReference type="Proteomes" id="UP000776276">
    <property type="component" value="Unassembled WGS sequence"/>
</dbReference>
<reference evidence="1 2" key="1">
    <citation type="submission" date="2021-06" db="EMBL/GenBank/DDBJ databases">
        <title>Sphingomonas sp. XMGL2, whole genome shotgun sequencing project.</title>
        <authorList>
            <person name="Zhao G."/>
            <person name="Shen L."/>
        </authorList>
    </citation>
    <scope>NUCLEOTIDE SEQUENCE [LARGE SCALE GENOMIC DNA]</scope>
    <source>
        <strain evidence="1 2">XMGL2</strain>
    </source>
</reference>
<comment type="caution">
    <text evidence="1">The sequence shown here is derived from an EMBL/GenBank/DDBJ whole genome shotgun (WGS) entry which is preliminary data.</text>
</comment>
<evidence type="ECO:0000313" key="2">
    <source>
        <dbReference type="Proteomes" id="UP000776276"/>
    </source>
</evidence>
<organism evidence="1 2">
    <name type="scientific">Sphingomonas quercus</name>
    <dbReference type="NCBI Taxonomy" id="2842451"/>
    <lineage>
        <taxon>Bacteria</taxon>
        <taxon>Pseudomonadati</taxon>
        <taxon>Pseudomonadota</taxon>
        <taxon>Alphaproteobacteria</taxon>
        <taxon>Sphingomonadales</taxon>
        <taxon>Sphingomonadaceae</taxon>
        <taxon>Sphingomonas</taxon>
    </lineage>
</organism>
<evidence type="ECO:0000313" key="1">
    <source>
        <dbReference type="EMBL" id="MBU3077760.1"/>
    </source>
</evidence>
<name>A0ABS6BHI4_9SPHN</name>
<protein>
    <recommendedName>
        <fullName evidence="3">DUF3617 family protein</fullName>
    </recommendedName>
</protein>
<proteinExistence type="predicted"/>
<evidence type="ECO:0008006" key="3">
    <source>
        <dbReference type="Google" id="ProtNLM"/>
    </source>
</evidence>
<sequence>MILLAPTLAAAQQAIQPGLWEVTSTVTDVELPTSAGSFTPTAYNVSGMMKVSGAQAMTMKFTGTDKLVGPCK</sequence>
<accession>A0ABS6BHI4</accession>
<dbReference type="EMBL" id="JAHKRT010000003">
    <property type="protein sequence ID" value="MBU3077760.1"/>
    <property type="molecule type" value="Genomic_DNA"/>
</dbReference>
<keyword evidence="2" id="KW-1185">Reference proteome</keyword>
<dbReference type="RefSeq" id="WP_216322748.1">
    <property type="nucleotide sequence ID" value="NZ_JAHKRT010000003.1"/>
</dbReference>
<gene>
    <name evidence="1" type="ORF">KOF26_07765</name>
</gene>